<protein>
    <submittedName>
        <fullName evidence="2">Uncharacterized protein</fullName>
    </submittedName>
</protein>
<accession>A0A5B7IZB9</accession>
<sequence>MLLTNILLTTCPRVPLDQTRSMNDLRGVGHDSPCSIIECDRPALASVNVKALTRSFSDLTRLNSEPLGPTTPTTPRHLSPTHSVNVKKLVSVGGQPSRST</sequence>
<name>A0A5B7IZB9_PORTR</name>
<keyword evidence="3" id="KW-1185">Reference proteome</keyword>
<feature type="region of interest" description="Disordered" evidence="1">
    <location>
        <begin position="61"/>
        <end position="100"/>
    </location>
</feature>
<feature type="compositionally biased region" description="Polar residues" evidence="1">
    <location>
        <begin position="70"/>
        <end position="84"/>
    </location>
</feature>
<dbReference type="AlphaFoldDB" id="A0A5B7IZB9"/>
<organism evidence="2 3">
    <name type="scientific">Portunus trituberculatus</name>
    <name type="common">Swimming crab</name>
    <name type="synonym">Neptunus trituberculatus</name>
    <dbReference type="NCBI Taxonomy" id="210409"/>
    <lineage>
        <taxon>Eukaryota</taxon>
        <taxon>Metazoa</taxon>
        <taxon>Ecdysozoa</taxon>
        <taxon>Arthropoda</taxon>
        <taxon>Crustacea</taxon>
        <taxon>Multicrustacea</taxon>
        <taxon>Malacostraca</taxon>
        <taxon>Eumalacostraca</taxon>
        <taxon>Eucarida</taxon>
        <taxon>Decapoda</taxon>
        <taxon>Pleocyemata</taxon>
        <taxon>Brachyura</taxon>
        <taxon>Eubrachyura</taxon>
        <taxon>Portunoidea</taxon>
        <taxon>Portunidae</taxon>
        <taxon>Portuninae</taxon>
        <taxon>Portunus</taxon>
    </lineage>
</organism>
<dbReference type="OrthoDB" id="25654at2759"/>
<reference evidence="2 3" key="1">
    <citation type="submission" date="2019-05" db="EMBL/GenBank/DDBJ databases">
        <title>Another draft genome of Portunus trituberculatus and its Hox gene families provides insights of decapod evolution.</title>
        <authorList>
            <person name="Jeong J.-H."/>
            <person name="Song I."/>
            <person name="Kim S."/>
            <person name="Choi T."/>
            <person name="Kim D."/>
            <person name="Ryu S."/>
            <person name="Kim W."/>
        </authorList>
    </citation>
    <scope>NUCLEOTIDE SEQUENCE [LARGE SCALE GENOMIC DNA]</scope>
    <source>
        <tissue evidence="2">Muscle</tissue>
    </source>
</reference>
<dbReference type="Proteomes" id="UP000324222">
    <property type="component" value="Unassembled WGS sequence"/>
</dbReference>
<evidence type="ECO:0000256" key="1">
    <source>
        <dbReference type="SAM" id="MobiDB-lite"/>
    </source>
</evidence>
<dbReference type="EMBL" id="VSRR010073359">
    <property type="protein sequence ID" value="MPC87046.1"/>
    <property type="molecule type" value="Genomic_DNA"/>
</dbReference>
<proteinExistence type="predicted"/>
<evidence type="ECO:0000313" key="2">
    <source>
        <dbReference type="EMBL" id="MPC87046.1"/>
    </source>
</evidence>
<comment type="caution">
    <text evidence="2">The sequence shown here is derived from an EMBL/GenBank/DDBJ whole genome shotgun (WGS) entry which is preliminary data.</text>
</comment>
<gene>
    <name evidence="2" type="ORF">E2C01_081894</name>
</gene>
<evidence type="ECO:0000313" key="3">
    <source>
        <dbReference type="Proteomes" id="UP000324222"/>
    </source>
</evidence>